<evidence type="ECO:0000313" key="2">
    <source>
        <dbReference type="Proteomes" id="UP001386955"/>
    </source>
</evidence>
<dbReference type="AlphaFoldDB" id="A0AAN9SM48"/>
<evidence type="ECO:0000313" key="1">
    <source>
        <dbReference type="EMBL" id="KAK7400083.1"/>
    </source>
</evidence>
<name>A0AAN9SM48_PSOTE</name>
<keyword evidence="2" id="KW-1185">Reference proteome</keyword>
<accession>A0AAN9SM48</accession>
<proteinExistence type="predicted"/>
<dbReference type="Proteomes" id="UP001386955">
    <property type="component" value="Unassembled WGS sequence"/>
</dbReference>
<comment type="caution">
    <text evidence="1">The sequence shown here is derived from an EMBL/GenBank/DDBJ whole genome shotgun (WGS) entry which is preliminary data.</text>
</comment>
<protein>
    <submittedName>
        <fullName evidence="1">Uncharacterized protein</fullName>
    </submittedName>
</protein>
<gene>
    <name evidence="1" type="ORF">VNO78_11283</name>
</gene>
<reference evidence="1 2" key="1">
    <citation type="submission" date="2024-01" db="EMBL/GenBank/DDBJ databases">
        <title>The genomes of 5 underutilized Papilionoideae crops provide insights into root nodulation and disease resistanc.</title>
        <authorList>
            <person name="Jiang F."/>
        </authorList>
    </citation>
    <scope>NUCLEOTIDE SEQUENCE [LARGE SCALE GENOMIC DNA]</scope>
    <source>
        <strain evidence="1">DUOXIRENSHENG_FW03</strain>
        <tissue evidence="1">Leaves</tissue>
    </source>
</reference>
<dbReference type="EMBL" id="JAYMYS010000003">
    <property type="protein sequence ID" value="KAK7400083.1"/>
    <property type="molecule type" value="Genomic_DNA"/>
</dbReference>
<organism evidence="1 2">
    <name type="scientific">Psophocarpus tetragonolobus</name>
    <name type="common">Winged bean</name>
    <name type="synonym">Dolichos tetragonolobus</name>
    <dbReference type="NCBI Taxonomy" id="3891"/>
    <lineage>
        <taxon>Eukaryota</taxon>
        <taxon>Viridiplantae</taxon>
        <taxon>Streptophyta</taxon>
        <taxon>Embryophyta</taxon>
        <taxon>Tracheophyta</taxon>
        <taxon>Spermatophyta</taxon>
        <taxon>Magnoliopsida</taxon>
        <taxon>eudicotyledons</taxon>
        <taxon>Gunneridae</taxon>
        <taxon>Pentapetalae</taxon>
        <taxon>rosids</taxon>
        <taxon>fabids</taxon>
        <taxon>Fabales</taxon>
        <taxon>Fabaceae</taxon>
        <taxon>Papilionoideae</taxon>
        <taxon>50 kb inversion clade</taxon>
        <taxon>NPAAA clade</taxon>
        <taxon>indigoferoid/millettioid clade</taxon>
        <taxon>Phaseoleae</taxon>
        <taxon>Psophocarpus</taxon>
    </lineage>
</organism>
<sequence>MMPPLFDWSPEYSLLAYEHLPLFQEVPAFVMNNRAAHVSCFFYCLIDLQASLFDVANHRLRFYSHVLWYGGHVISKTNAGMQSDSDALGLSSSVLS</sequence>